<sequence>MDPRQRNTHGPDAPTNSPVRRVGLSKPSNSPNGRVGQTMPSNSPNGRVGSRKLSNSPVRLVGPNMQSTRPFGELDQSACLHPVLVATPFRIRSNLLLLHLDRSHRWKFAI</sequence>
<protein>
    <submittedName>
        <fullName evidence="2">Uncharacterized protein</fullName>
    </submittedName>
</protein>
<feature type="region of interest" description="Disordered" evidence="1">
    <location>
        <begin position="1"/>
        <end position="69"/>
    </location>
</feature>
<comment type="caution">
    <text evidence="2">The sequence shown here is derived from an EMBL/GenBank/DDBJ whole genome shotgun (WGS) entry which is preliminary data.</text>
</comment>
<evidence type="ECO:0000256" key="1">
    <source>
        <dbReference type="SAM" id="MobiDB-lite"/>
    </source>
</evidence>
<accession>A0ABQ7LQ96</accession>
<gene>
    <name evidence="2" type="primary">A08p013510.1_BraROA</name>
    <name evidence="2" type="ORF">IGI04_030284</name>
</gene>
<evidence type="ECO:0000313" key="3">
    <source>
        <dbReference type="Proteomes" id="UP000823674"/>
    </source>
</evidence>
<organism evidence="2 3">
    <name type="scientific">Brassica rapa subsp. trilocularis</name>
    <dbReference type="NCBI Taxonomy" id="1813537"/>
    <lineage>
        <taxon>Eukaryota</taxon>
        <taxon>Viridiplantae</taxon>
        <taxon>Streptophyta</taxon>
        <taxon>Embryophyta</taxon>
        <taxon>Tracheophyta</taxon>
        <taxon>Spermatophyta</taxon>
        <taxon>Magnoliopsida</taxon>
        <taxon>eudicotyledons</taxon>
        <taxon>Gunneridae</taxon>
        <taxon>Pentapetalae</taxon>
        <taxon>rosids</taxon>
        <taxon>malvids</taxon>
        <taxon>Brassicales</taxon>
        <taxon>Brassicaceae</taxon>
        <taxon>Brassiceae</taxon>
        <taxon>Brassica</taxon>
    </lineage>
</organism>
<evidence type="ECO:0000313" key="2">
    <source>
        <dbReference type="EMBL" id="KAG5388743.1"/>
    </source>
</evidence>
<reference evidence="2 3" key="1">
    <citation type="submission" date="2021-03" db="EMBL/GenBank/DDBJ databases">
        <authorList>
            <person name="King G.J."/>
            <person name="Bancroft I."/>
            <person name="Baten A."/>
            <person name="Bloomfield J."/>
            <person name="Borpatragohain P."/>
            <person name="He Z."/>
            <person name="Irish N."/>
            <person name="Irwin J."/>
            <person name="Liu K."/>
            <person name="Mauleon R.P."/>
            <person name="Moore J."/>
            <person name="Morris R."/>
            <person name="Ostergaard L."/>
            <person name="Wang B."/>
            <person name="Wells R."/>
        </authorList>
    </citation>
    <scope>NUCLEOTIDE SEQUENCE [LARGE SCALE GENOMIC DNA]</scope>
    <source>
        <strain evidence="2">R-o-18</strain>
        <tissue evidence="2">Leaf</tissue>
    </source>
</reference>
<dbReference type="EMBL" id="JADBGQ010000007">
    <property type="protein sequence ID" value="KAG5388743.1"/>
    <property type="molecule type" value="Genomic_DNA"/>
</dbReference>
<proteinExistence type="predicted"/>
<keyword evidence="3" id="KW-1185">Reference proteome</keyword>
<name>A0ABQ7LQ96_BRACM</name>
<dbReference type="Proteomes" id="UP000823674">
    <property type="component" value="Chromosome A08"/>
</dbReference>